<keyword evidence="16" id="KW-0170">Cobalt</keyword>
<evidence type="ECO:0000256" key="15">
    <source>
        <dbReference type="ARBA" id="ARBA00023167"/>
    </source>
</evidence>
<evidence type="ECO:0000256" key="16">
    <source>
        <dbReference type="ARBA" id="ARBA00023285"/>
    </source>
</evidence>
<evidence type="ECO:0000256" key="8">
    <source>
        <dbReference type="ARBA" id="ARBA00022603"/>
    </source>
</evidence>
<comment type="catalytic activity">
    <reaction evidence="1">
        <text>(6S)-5-methyl-5,6,7,8-tetrahydrofolate + L-homocysteine = (6S)-5,6,7,8-tetrahydrofolate + L-methionine</text>
        <dbReference type="Rhea" id="RHEA:11172"/>
        <dbReference type="ChEBI" id="CHEBI:18608"/>
        <dbReference type="ChEBI" id="CHEBI:57453"/>
        <dbReference type="ChEBI" id="CHEBI:57844"/>
        <dbReference type="ChEBI" id="CHEBI:58199"/>
        <dbReference type="EC" id="2.1.1.13"/>
    </reaction>
</comment>
<comment type="similarity">
    <text evidence="5">Belongs to the vitamin-B12 dependent methionine synthase family.</text>
</comment>
<accession>A0AAE9ZXK9</accession>
<gene>
    <name evidence="21" type="ORF">PXH66_00850</name>
</gene>
<evidence type="ECO:0000256" key="18">
    <source>
        <dbReference type="ARBA" id="ARBA00031040"/>
    </source>
</evidence>
<dbReference type="InterPro" id="IPR050554">
    <property type="entry name" value="Met_Synthase/Corrinoid"/>
</dbReference>
<dbReference type="FunFam" id="3.20.20.330:FF:000001">
    <property type="entry name" value="Methionine synthase"/>
    <property type="match status" value="1"/>
</dbReference>
<keyword evidence="9" id="KW-0028">Amino-acid biosynthesis</keyword>
<name>A0AAE9ZXK9_9BACT</name>
<dbReference type="PROSITE" id="PS50970">
    <property type="entry name" value="HCY"/>
    <property type="match status" value="1"/>
</dbReference>
<comment type="cofactor">
    <cofactor evidence="3">
        <name>methylcob(III)alamin</name>
        <dbReference type="ChEBI" id="CHEBI:28115"/>
    </cofactor>
</comment>
<feature type="binding site" evidence="19">
    <location>
        <position position="317"/>
    </location>
    <ligand>
        <name>Zn(2+)</name>
        <dbReference type="ChEBI" id="CHEBI:29105"/>
    </ligand>
</feature>
<evidence type="ECO:0000256" key="4">
    <source>
        <dbReference type="ARBA" id="ARBA00005178"/>
    </source>
</evidence>
<evidence type="ECO:0000256" key="12">
    <source>
        <dbReference type="ARBA" id="ARBA00022691"/>
    </source>
</evidence>
<keyword evidence="10" id="KW-0846">Cobalamin</keyword>
<reference evidence="21" key="1">
    <citation type="submission" date="2023-03" db="EMBL/GenBank/DDBJ databases">
        <title>Lomoglobus Profundus gen. nov., sp. nov., a novel member of the phylum Verrucomicrobia, isolated from deep-marine sediment of South China Sea.</title>
        <authorList>
            <person name="Ahmad T."/>
            <person name="Ishaq S.E."/>
            <person name="Wang F."/>
        </authorList>
    </citation>
    <scope>NUCLEOTIDE SEQUENCE</scope>
    <source>
        <strain evidence="21">LMO-M01</strain>
    </source>
</reference>
<evidence type="ECO:0000259" key="20">
    <source>
        <dbReference type="PROSITE" id="PS50970"/>
    </source>
</evidence>
<dbReference type="InterPro" id="IPR036589">
    <property type="entry name" value="HCY_dom_sf"/>
</dbReference>
<dbReference type="InterPro" id="IPR003726">
    <property type="entry name" value="HCY_dom"/>
</dbReference>
<evidence type="ECO:0000256" key="11">
    <source>
        <dbReference type="ARBA" id="ARBA00022679"/>
    </source>
</evidence>
<proteinExistence type="inferred from homology"/>
<evidence type="ECO:0000256" key="10">
    <source>
        <dbReference type="ARBA" id="ARBA00022628"/>
    </source>
</evidence>
<dbReference type="PANTHER" id="PTHR45833:SF1">
    <property type="entry name" value="METHIONINE SYNTHASE"/>
    <property type="match status" value="1"/>
</dbReference>
<evidence type="ECO:0000256" key="19">
    <source>
        <dbReference type="PROSITE-ProRule" id="PRU00333"/>
    </source>
</evidence>
<keyword evidence="8 19" id="KW-0489">Methyltransferase</keyword>
<comment type="function">
    <text evidence="17">Catalyzes the transfer of a methyl group from methyl-cobalamin to homocysteine, yielding enzyme-bound cob(I)alamin and methionine. Subsequently, remethylates the cofactor using methyltetrahydrofolate.</text>
</comment>
<evidence type="ECO:0000313" key="21">
    <source>
        <dbReference type="EMBL" id="WED65396.1"/>
    </source>
</evidence>
<dbReference type="GO" id="GO:0031419">
    <property type="term" value="F:cobalamin binding"/>
    <property type="evidence" value="ECO:0007669"/>
    <property type="project" value="UniProtKB-KW"/>
</dbReference>
<dbReference type="GO" id="GO:0008705">
    <property type="term" value="F:methionine synthase activity"/>
    <property type="evidence" value="ECO:0007669"/>
    <property type="project" value="UniProtKB-EC"/>
</dbReference>
<dbReference type="SUPFAM" id="SSF82282">
    <property type="entry name" value="Homocysteine S-methyltransferase"/>
    <property type="match status" value="1"/>
</dbReference>
<sequence>MTTAIADSPAFAELHALFAERIAVLDGAMGSVVQGYKLEEADFRGERFADYAHDLQGNNDLLSLTRPDIIEEIHARYFAAGADIVETNTFSGTTIAQADYKLEAIVDDLNAAAVACARRAADAAEAAAPGRRCFVAGAIGPLNRTLSMSPDVNRPDYRAVTWEQVVTAYTQQIRALVAAGVDALLIETIFDTLNSKAAIFAAQTVFEETGTRLPIMISVTITDASGRTLSGQTIAAFYNSIRHAKPFSVGINCALGAKEMRPYLEELASIAECYVTCYPNAGLPNAFGGYDESPAHMGEDLGSFATDGFVNLVGGCCGSTPDHIQAIAEAVKGLPPRPVPARRTTMQLSGLEPLVVA</sequence>
<dbReference type="GO" id="GO:0046653">
    <property type="term" value="P:tetrahydrofolate metabolic process"/>
    <property type="evidence" value="ECO:0007669"/>
    <property type="project" value="TreeGrafter"/>
</dbReference>
<keyword evidence="13 19" id="KW-0479">Metal-binding</keyword>
<keyword evidence="22" id="KW-1185">Reference proteome</keyword>
<evidence type="ECO:0000256" key="3">
    <source>
        <dbReference type="ARBA" id="ARBA00001956"/>
    </source>
</evidence>
<dbReference type="GO" id="GO:0032259">
    <property type="term" value="P:methylation"/>
    <property type="evidence" value="ECO:0007669"/>
    <property type="project" value="UniProtKB-KW"/>
</dbReference>
<dbReference type="Pfam" id="PF02574">
    <property type="entry name" value="S-methyl_trans"/>
    <property type="match status" value="1"/>
</dbReference>
<evidence type="ECO:0000256" key="5">
    <source>
        <dbReference type="ARBA" id="ARBA00010398"/>
    </source>
</evidence>
<dbReference type="RefSeq" id="WP_330929344.1">
    <property type="nucleotide sequence ID" value="NZ_CP119075.1"/>
</dbReference>
<comment type="pathway">
    <text evidence="4">Amino-acid biosynthesis; L-methionine biosynthesis via de novo pathway; L-methionine from L-homocysteine (MetH route): step 1/1.</text>
</comment>
<evidence type="ECO:0000256" key="17">
    <source>
        <dbReference type="ARBA" id="ARBA00025552"/>
    </source>
</evidence>
<protein>
    <recommendedName>
        <fullName evidence="7">Methionine synthase</fullName>
        <ecNumber evidence="6">2.1.1.13</ecNumber>
    </recommendedName>
    <alternativeName>
        <fullName evidence="18">5-methyltetrahydrofolate--homocysteine methyltransferase</fullName>
    </alternativeName>
</protein>
<evidence type="ECO:0000256" key="6">
    <source>
        <dbReference type="ARBA" id="ARBA00012032"/>
    </source>
</evidence>
<dbReference type="Proteomes" id="UP001218638">
    <property type="component" value="Chromosome"/>
</dbReference>
<comment type="cofactor">
    <cofactor evidence="2 19">
        <name>Zn(2+)</name>
        <dbReference type="ChEBI" id="CHEBI:29105"/>
    </cofactor>
</comment>
<evidence type="ECO:0000256" key="14">
    <source>
        <dbReference type="ARBA" id="ARBA00022833"/>
    </source>
</evidence>
<evidence type="ECO:0000313" key="22">
    <source>
        <dbReference type="Proteomes" id="UP001218638"/>
    </source>
</evidence>
<dbReference type="EMBL" id="CP119075">
    <property type="protein sequence ID" value="WED65396.1"/>
    <property type="molecule type" value="Genomic_DNA"/>
</dbReference>
<evidence type="ECO:0000256" key="9">
    <source>
        <dbReference type="ARBA" id="ARBA00022605"/>
    </source>
</evidence>
<evidence type="ECO:0000256" key="7">
    <source>
        <dbReference type="ARBA" id="ARBA00013998"/>
    </source>
</evidence>
<keyword evidence="12" id="KW-0949">S-adenosyl-L-methionine</keyword>
<feature type="binding site" evidence="19">
    <location>
        <position position="253"/>
    </location>
    <ligand>
        <name>Zn(2+)</name>
        <dbReference type="ChEBI" id="CHEBI:29105"/>
    </ligand>
</feature>
<dbReference type="GO" id="GO:0046872">
    <property type="term" value="F:metal ion binding"/>
    <property type="evidence" value="ECO:0007669"/>
    <property type="project" value="UniProtKB-KW"/>
</dbReference>
<keyword evidence="15" id="KW-0486">Methionine biosynthesis</keyword>
<dbReference type="EC" id="2.1.1.13" evidence="6"/>
<evidence type="ECO:0000256" key="1">
    <source>
        <dbReference type="ARBA" id="ARBA00001700"/>
    </source>
</evidence>
<dbReference type="AlphaFoldDB" id="A0AAE9ZXK9"/>
<keyword evidence="11 19" id="KW-0808">Transferase</keyword>
<feature type="binding site" evidence="19">
    <location>
        <position position="316"/>
    </location>
    <ligand>
        <name>Zn(2+)</name>
        <dbReference type="ChEBI" id="CHEBI:29105"/>
    </ligand>
</feature>
<dbReference type="Gene3D" id="3.20.20.330">
    <property type="entry name" value="Homocysteine-binding-like domain"/>
    <property type="match status" value="1"/>
</dbReference>
<dbReference type="KEGG" id="slom:PXH66_00850"/>
<dbReference type="PANTHER" id="PTHR45833">
    <property type="entry name" value="METHIONINE SYNTHASE"/>
    <property type="match status" value="1"/>
</dbReference>
<evidence type="ECO:0000256" key="13">
    <source>
        <dbReference type="ARBA" id="ARBA00022723"/>
    </source>
</evidence>
<organism evidence="21 22">
    <name type="scientific">Synoicihabitans lomoniglobus</name>
    <dbReference type="NCBI Taxonomy" id="2909285"/>
    <lineage>
        <taxon>Bacteria</taxon>
        <taxon>Pseudomonadati</taxon>
        <taxon>Verrucomicrobiota</taxon>
        <taxon>Opitutia</taxon>
        <taxon>Opitutales</taxon>
        <taxon>Opitutaceae</taxon>
        <taxon>Synoicihabitans</taxon>
    </lineage>
</organism>
<dbReference type="GO" id="GO:0050667">
    <property type="term" value="P:homocysteine metabolic process"/>
    <property type="evidence" value="ECO:0007669"/>
    <property type="project" value="TreeGrafter"/>
</dbReference>
<dbReference type="GO" id="GO:0005829">
    <property type="term" value="C:cytosol"/>
    <property type="evidence" value="ECO:0007669"/>
    <property type="project" value="TreeGrafter"/>
</dbReference>
<keyword evidence="14 19" id="KW-0862">Zinc</keyword>
<evidence type="ECO:0000256" key="2">
    <source>
        <dbReference type="ARBA" id="ARBA00001947"/>
    </source>
</evidence>
<feature type="domain" description="Hcy-binding" evidence="20">
    <location>
        <begin position="11"/>
        <end position="331"/>
    </location>
</feature>